<dbReference type="Pfam" id="PF13868">
    <property type="entry name" value="TPH"/>
    <property type="match status" value="1"/>
</dbReference>
<evidence type="ECO:0000256" key="2">
    <source>
        <dbReference type="ARBA" id="ARBA00022846"/>
    </source>
</evidence>
<feature type="region of interest" description="Disordered" evidence="9">
    <location>
        <begin position="340"/>
        <end position="374"/>
    </location>
</feature>
<evidence type="ECO:0000256" key="5">
    <source>
        <dbReference type="ARBA" id="ARBA00023273"/>
    </source>
</evidence>
<organism evidence="11 12">
    <name type="scientific">Oikopleura dioica</name>
    <name type="common">Tunicate</name>
    <dbReference type="NCBI Taxonomy" id="34765"/>
    <lineage>
        <taxon>Eukaryota</taxon>
        <taxon>Metazoa</taxon>
        <taxon>Chordata</taxon>
        <taxon>Tunicata</taxon>
        <taxon>Appendicularia</taxon>
        <taxon>Copelata</taxon>
        <taxon>Oikopleuridae</taxon>
        <taxon>Oikopleura</taxon>
    </lineage>
</organism>
<evidence type="ECO:0000256" key="9">
    <source>
        <dbReference type="SAM" id="MobiDB-lite"/>
    </source>
</evidence>
<reference evidence="11 12" key="1">
    <citation type="submission" date="2021-04" db="EMBL/GenBank/DDBJ databases">
        <authorList>
            <person name="Bliznina A."/>
        </authorList>
    </citation>
    <scope>NUCLEOTIDE SEQUENCE [LARGE SCALE GENOMIC DNA]</scope>
</reference>
<proteinExistence type="inferred from homology"/>
<feature type="domain" description="Trichohyalin-plectin-homology" evidence="10">
    <location>
        <begin position="151"/>
        <end position="495"/>
    </location>
</feature>
<keyword evidence="5" id="KW-0966">Cell projection</keyword>
<protein>
    <recommendedName>
        <fullName evidence="7">Cilia- and flagella-associated protein 45</fullName>
    </recommendedName>
</protein>
<keyword evidence="12" id="KW-1185">Reference proteome</keyword>
<feature type="coiled-coil region" evidence="8">
    <location>
        <begin position="143"/>
        <end position="200"/>
    </location>
</feature>
<evidence type="ECO:0000259" key="10">
    <source>
        <dbReference type="Pfam" id="PF13868"/>
    </source>
</evidence>
<evidence type="ECO:0000256" key="8">
    <source>
        <dbReference type="SAM" id="Coils"/>
    </source>
</evidence>
<dbReference type="InterPro" id="IPR033253">
    <property type="entry name" value="CFAP45"/>
</dbReference>
<comment type="similarity">
    <text evidence="6">Belongs to the CFAP45 family.</text>
</comment>
<dbReference type="Proteomes" id="UP001158576">
    <property type="component" value="Chromosome XSR"/>
</dbReference>
<name>A0ABN7SHK2_OIKDI</name>
<evidence type="ECO:0000313" key="11">
    <source>
        <dbReference type="EMBL" id="CAG5098358.1"/>
    </source>
</evidence>
<sequence>MSGKYRVKSRTSQVDETLFSSNTQEILRKNREHGAKPKNKPKETVTIITKDLIRTIPVPREDPSGKSMVIPRGHFQRIKQSSRVRSQSDIEKEAAVRQQEREEVSEAAAERKAHFKELDMDRANQHQLNDLELETKKENEHLLEQANALRMEQEDTVKKLNELILNAKCHAIRDAQIDEVEEIKNEMDEENKRLDIMMEVHRLNGIKEAERLEKQKHLQRREGARQILEQIKLNTETRLLDAERKNAEAQALVQYMKQLQDDDIRELEKRKHKQEELLHEINEINRQAQLSKERRIEQERIQDAKVVEYNRLKAEREAELEAEQLAAKAAKEKETQRLRGLQERAQDHRAAQDALRAKRNQEEQERAWRRKEKAEAEKKARIDAEMRAARTSQIKDKLHFQAVQAHRERAEFERVLHAQEAQIAKEEDEKQKKHQVLQVHSQQLRQQIKEREQNRIDDRRAFFREAIEAEKEQKEYQDKLNEVVEKKLAELRKVGIDQKYINEVVRKMNQPKRLTD</sequence>
<evidence type="ECO:0000256" key="1">
    <source>
        <dbReference type="ARBA" id="ARBA00004230"/>
    </source>
</evidence>
<feature type="compositionally biased region" description="Basic and acidic residues" evidence="9">
    <location>
        <begin position="26"/>
        <end position="43"/>
    </location>
</feature>
<comment type="subcellular location">
    <subcellularLocation>
        <location evidence="1">Cell projection</location>
        <location evidence="1">Cilium</location>
        <location evidence="1">Flagellum</location>
    </subcellularLocation>
</comment>
<keyword evidence="4" id="KW-0969">Cilium</keyword>
<feature type="coiled-coil region" evidence="8">
    <location>
        <begin position="409"/>
        <end position="436"/>
    </location>
</feature>
<dbReference type="PANTHER" id="PTHR15504:SF0">
    <property type="entry name" value="CILIA- AND FLAGELLA-ASSOCIATED PROTEIN 45"/>
    <property type="match status" value="1"/>
</dbReference>
<evidence type="ECO:0000256" key="7">
    <source>
        <dbReference type="ARBA" id="ARBA00034142"/>
    </source>
</evidence>
<accession>A0ABN7SHK2</accession>
<dbReference type="PANTHER" id="PTHR15504">
    <property type="entry name" value="NASOPHARYNGEAL EPITHELIUM SPECIFIC PROTEIN 1"/>
    <property type="match status" value="1"/>
</dbReference>
<dbReference type="EMBL" id="OU015569">
    <property type="protein sequence ID" value="CAG5098358.1"/>
    <property type="molecule type" value="Genomic_DNA"/>
</dbReference>
<evidence type="ECO:0000256" key="4">
    <source>
        <dbReference type="ARBA" id="ARBA00023069"/>
    </source>
</evidence>
<feature type="region of interest" description="Disordered" evidence="9">
    <location>
        <begin position="22"/>
        <end position="44"/>
    </location>
</feature>
<evidence type="ECO:0000256" key="6">
    <source>
        <dbReference type="ARBA" id="ARBA00034116"/>
    </source>
</evidence>
<evidence type="ECO:0000313" key="12">
    <source>
        <dbReference type="Proteomes" id="UP001158576"/>
    </source>
</evidence>
<dbReference type="InterPro" id="IPR043597">
    <property type="entry name" value="TPH_dom"/>
</dbReference>
<evidence type="ECO:0000256" key="3">
    <source>
        <dbReference type="ARBA" id="ARBA00023054"/>
    </source>
</evidence>
<keyword evidence="3 8" id="KW-0175">Coiled coil</keyword>
<gene>
    <name evidence="11" type="ORF">OKIOD_LOCUS7155</name>
</gene>
<keyword evidence="2" id="KW-0282">Flagellum</keyword>